<evidence type="ECO:0000313" key="1">
    <source>
        <dbReference type="EMBL" id="MCI14573.1"/>
    </source>
</evidence>
<sequence>SSSDISKGGLVSRATYAPGGFEMSTRYTSQACRRTVVQIGERKKRDEAPFGDTCSFDDICTSGCSMTMHPVCGSGSGAPINFT</sequence>
<feature type="non-terminal residue" evidence="1">
    <location>
        <position position="1"/>
    </location>
</feature>
<keyword evidence="2" id="KW-1185">Reference proteome</keyword>
<accession>A0A392PR62</accession>
<evidence type="ECO:0000313" key="2">
    <source>
        <dbReference type="Proteomes" id="UP000265520"/>
    </source>
</evidence>
<reference evidence="1 2" key="1">
    <citation type="journal article" date="2018" name="Front. Plant Sci.">
        <title>Red Clover (Trifolium pratense) and Zigzag Clover (T. medium) - A Picture of Genomic Similarities and Differences.</title>
        <authorList>
            <person name="Dluhosova J."/>
            <person name="Istvanek J."/>
            <person name="Nedelnik J."/>
            <person name="Repkova J."/>
        </authorList>
    </citation>
    <scope>NUCLEOTIDE SEQUENCE [LARGE SCALE GENOMIC DNA]</scope>
    <source>
        <strain evidence="2">cv. 10/8</strain>
        <tissue evidence="1">Leaf</tissue>
    </source>
</reference>
<dbReference type="AlphaFoldDB" id="A0A392PR62"/>
<proteinExistence type="predicted"/>
<comment type="caution">
    <text evidence="1">The sequence shown here is derived from an EMBL/GenBank/DDBJ whole genome shotgun (WGS) entry which is preliminary data.</text>
</comment>
<organism evidence="1 2">
    <name type="scientific">Trifolium medium</name>
    <dbReference type="NCBI Taxonomy" id="97028"/>
    <lineage>
        <taxon>Eukaryota</taxon>
        <taxon>Viridiplantae</taxon>
        <taxon>Streptophyta</taxon>
        <taxon>Embryophyta</taxon>
        <taxon>Tracheophyta</taxon>
        <taxon>Spermatophyta</taxon>
        <taxon>Magnoliopsida</taxon>
        <taxon>eudicotyledons</taxon>
        <taxon>Gunneridae</taxon>
        <taxon>Pentapetalae</taxon>
        <taxon>rosids</taxon>
        <taxon>fabids</taxon>
        <taxon>Fabales</taxon>
        <taxon>Fabaceae</taxon>
        <taxon>Papilionoideae</taxon>
        <taxon>50 kb inversion clade</taxon>
        <taxon>NPAAA clade</taxon>
        <taxon>Hologalegina</taxon>
        <taxon>IRL clade</taxon>
        <taxon>Trifolieae</taxon>
        <taxon>Trifolium</taxon>
    </lineage>
</organism>
<dbReference type="EMBL" id="LXQA010092940">
    <property type="protein sequence ID" value="MCI14573.1"/>
    <property type="molecule type" value="Genomic_DNA"/>
</dbReference>
<dbReference type="Proteomes" id="UP000265520">
    <property type="component" value="Unassembled WGS sequence"/>
</dbReference>
<protein>
    <submittedName>
        <fullName evidence="1">Uncharacterized protein</fullName>
    </submittedName>
</protein>
<name>A0A392PR62_9FABA</name>